<feature type="domain" description="Sulfatase N-terminal" evidence="6">
    <location>
        <begin position="39"/>
        <end position="146"/>
    </location>
</feature>
<evidence type="ECO:0000259" key="6">
    <source>
        <dbReference type="Pfam" id="PF00884"/>
    </source>
</evidence>
<organism evidence="7 8">
    <name type="scientific">Vreelandella olivaria</name>
    <dbReference type="NCBI Taxonomy" id="390919"/>
    <lineage>
        <taxon>Bacteria</taxon>
        <taxon>Pseudomonadati</taxon>
        <taxon>Pseudomonadota</taxon>
        <taxon>Gammaproteobacteria</taxon>
        <taxon>Oceanospirillales</taxon>
        <taxon>Halomonadaceae</taxon>
        <taxon>Vreelandella</taxon>
    </lineage>
</organism>
<comment type="subcellular location">
    <subcellularLocation>
        <location evidence="1">Cell membrane</location>
        <topology evidence="1">Multi-pass membrane protein</topology>
    </subcellularLocation>
</comment>
<keyword evidence="5" id="KW-0472">Membrane</keyword>
<reference evidence="8" key="1">
    <citation type="journal article" date="2019" name="Microbiol. Resour. Announc.">
        <title>Complete Genome Sequence of Halomonas olivaria, a Moderately Halophilic Bacterium Isolated from Olive Processing Effluents, Obtained by Nanopore Sequencing.</title>
        <authorList>
            <person name="Nagata S."/>
            <person name="Ii K.M."/>
            <person name="Tsukimi T."/>
            <person name="Miura M.C."/>
            <person name="Galipon J."/>
            <person name="Arakawa K."/>
        </authorList>
    </citation>
    <scope>NUCLEOTIDE SEQUENCE [LARGE SCALE GENOMIC DNA]</scope>
    <source>
        <strain evidence="8">TYRC17</strain>
    </source>
</reference>
<accession>A0ABM7G7D5</accession>
<keyword evidence="8" id="KW-1185">Reference proteome</keyword>
<dbReference type="SUPFAM" id="SSF53649">
    <property type="entry name" value="Alkaline phosphatase-like"/>
    <property type="match status" value="1"/>
</dbReference>
<dbReference type="InterPro" id="IPR000917">
    <property type="entry name" value="Sulfatase_N"/>
</dbReference>
<evidence type="ECO:0000256" key="5">
    <source>
        <dbReference type="ARBA" id="ARBA00023136"/>
    </source>
</evidence>
<dbReference type="PANTHER" id="PTHR47371:SF3">
    <property type="entry name" value="PHOSPHOGLYCEROL TRANSFERASE I"/>
    <property type="match status" value="1"/>
</dbReference>
<name>A0ABM7G7D5_9GAMM</name>
<evidence type="ECO:0000313" key="8">
    <source>
        <dbReference type="Proteomes" id="UP000289555"/>
    </source>
</evidence>
<keyword evidence="2" id="KW-1003">Cell membrane</keyword>
<proteinExistence type="predicted"/>
<protein>
    <recommendedName>
        <fullName evidence="6">Sulfatase N-terminal domain-containing protein</fullName>
    </recommendedName>
</protein>
<dbReference type="InterPro" id="IPR017850">
    <property type="entry name" value="Alkaline_phosphatase_core_sf"/>
</dbReference>
<keyword evidence="4" id="KW-1133">Transmembrane helix</keyword>
<sequence length="175" mass="19256">MRQMDNTGWTMAGMIASQCGVPLMPAGLLHDSQFEPLSKVVPGVDCLGDILAEQGYQLSYLGGASTQFAGKGLFYRGHQFNTVKGREDLEPLLEDPEYVNSWGLYDDTLYDITADEIRRLDNEDNGPWGVVSLNLAGHAPNGYPSQSCVEEQGGVRWARYSLFGEMFYLACTKSG</sequence>
<dbReference type="InterPro" id="IPR050448">
    <property type="entry name" value="OpgB/LTA_synthase_biosynth"/>
</dbReference>
<evidence type="ECO:0000313" key="7">
    <source>
        <dbReference type="EMBL" id="BBI47597.1"/>
    </source>
</evidence>
<dbReference type="Pfam" id="PF00884">
    <property type="entry name" value="Sulfatase"/>
    <property type="match status" value="1"/>
</dbReference>
<evidence type="ECO:0000256" key="4">
    <source>
        <dbReference type="ARBA" id="ARBA00022989"/>
    </source>
</evidence>
<dbReference type="Gene3D" id="3.40.720.10">
    <property type="entry name" value="Alkaline Phosphatase, subunit A"/>
    <property type="match status" value="1"/>
</dbReference>
<keyword evidence="3" id="KW-0812">Transmembrane</keyword>
<gene>
    <name evidence="7" type="ORF">HORIV_00180</name>
</gene>
<evidence type="ECO:0000256" key="2">
    <source>
        <dbReference type="ARBA" id="ARBA00022475"/>
    </source>
</evidence>
<evidence type="ECO:0000256" key="1">
    <source>
        <dbReference type="ARBA" id="ARBA00004651"/>
    </source>
</evidence>
<dbReference type="PANTHER" id="PTHR47371">
    <property type="entry name" value="LIPOTEICHOIC ACID SYNTHASE"/>
    <property type="match status" value="1"/>
</dbReference>
<evidence type="ECO:0000256" key="3">
    <source>
        <dbReference type="ARBA" id="ARBA00022692"/>
    </source>
</evidence>
<dbReference type="Proteomes" id="UP000289555">
    <property type="component" value="Chromosome"/>
</dbReference>
<dbReference type="EMBL" id="AP019416">
    <property type="protein sequence ID" value="BBI47597.1"/>
    <property type="molecule type" value="Genomic_DNA"/>
</dbReference>